<reference evidence="2 4" key="2">
    <citation type="submission" date="2020-08" db="EMBL/GenBank/DDBJ databases">
        <title>Genomic Encyclopedia of Type Strains, Phase IV (KMG-V): Genome sequencing to study the core and pangenomes of soil and plant-associated prokaryotes.</title>
        <authorList>
            <person name="Whitman W."/>
        </authorList>
    </citation>
    <scope>NUCLEOTIDE SEQUENCE [LARGE SCALE GENOMIC DNA]</scope>
    <source>
        <strain evidence="2 4">SEMIA 4013</strain>
    </source>
</reference>
<keyword evidence="1" id="KW-0614">Plasmid</keyword>
<sequence length="52" mass="5787">MKNADCNVETERNAEQREKAAQFNKCGGQLGVVDGIDMRQLRHLVEIDADVA</sequence>
<organism evidence="2 4">
    <name type="scientific">Paraburkholderia fungorum</name>
    <dbReference type="NCBI Taxonomy" id="134537"/>
    <lineage>
        <taxon>Bacteria</taxon>
        <taxon>Pseudomonadati</taxon>
        <taxon>Pseudomonadota</taxon>
        <taxon>Betaproteobacteria</taxon>
        <taxon>Burkholderiales</taxon>
        <taxon>Burkholderiaceae</taxon>
        <taxon>Paraburkholderia</taxon>
    </lineage>
</organism>
<dbReference type="EMBL" id="JACIIK010000028">
    <property type="protein sequence ID" value="MBB6207495.1"/>
    <property type="molecule type" value="Genomic_DNA"/>
</dbReference>
<gene>
    <name evidence="2" type="ORF">GGD69_008405</name>
    <name evidence="1" type="ORF">OI25_7866</name>
</gene>
<dbReference type="EMBL" id="CP010024">
    <property type="protein sequence ID" value="AJZ56321.1"/>
    <property type="molecule type" value="Genomic_DNA"/>
</dbReference>
<geneLocation type="plasmid" evidence="1 3">
    <name>pBIL</name>
</geneLocation>
<dbReference type="Proteomes" id="UP000518681">
    <property type="component" value="Unassembled WGS sequence"/>
</dbReference>
<name>A0AAW3VBL8_9BURK</name>
<dbReference type="KEGG" id="bfn:OI25_7866"/>
<dbReference type="RefSeq" id="WP_235429550.1">
    <property type="nucleotide sequence ID" value="NZ_CADFGE010000013.1"/>
</dbReference>
<protein>
    <submittedName>
        <fullName evidence="2">Uncharacterized protein</fullName>
    </submittedName>
</protein>
<reference evidence="1 3" key="1">
    <citation type="journal article" date="2015" name="Genome Announc.">
        <title>Complete genome sequences for 59 burkholderia isolates, both pathogenic and near neighbor.</title>
        <authorList>
            <person name="Johnson S.L."/>
            <person name="Bishop-Lilly K.A."/>
            <person name="Ladner J.T."/>
            <person name="Daligault H.E."/>
            <person name="Davenport K.W."/>
            <person name="Jaissle J."/>
            <person name="Frey K.G."/>
            <person name="Koroleva G.I."/>
            <person name="Bruce D.C."/>
            <person name="Coyne S.R."/>
            <person name="Broomall S.M."/>
            <person name="Li P.E."/>
            <person name="Teshima H."/>
            <person name="Gibbons H.S."/>
            <person name="Palacios G.F."/>
            <person name="Rosenzweig C.N."/>
            <person name="Redden C.L."/>
            <person name="Xu Y."/>
            <person name="Minogue T.D."/>
            <person name="Chain P.S."/>
        </authorList>
    </citation>
    <scope>NUCLEOTIDE SEQUENCE [LARGE SCALE GENOMIC DNA]</scope>
    <source>
        <strain evidence="1 3">ATCC BAA-463</strain>
        <plasmid evidence="1 3">pBIL</plasmid>
    </source>
</reference>
<dbReference type="AlphaFoldDB" id="A0AAW3VBL8"/>
<proteinExistence type="predicted"/>
<evidence type="ECO:0000313" key="1">
    <source>
        <dbReference type="EMBL" id="AJZ56321.1"/>
    </source>
</evidence>
<dbReference type="GeneID" id="70047629"/>
<evidence type="ECO:0000313" key="2">
    <source>
        <dbReference type="EMBL" id="MBB6207495.1"/>
    </source>
</evidence>
<evidence type="ECO:0000313" key="4">
    <source>
        <dbReference type="Proteomes" id="UP000518681"/>
    </source>
</evidence>
<evidence type="ECO:0000313" key="3">
    <source>
        <dbReference type="Proteomes" id="UP000032614"/>
    </source>
</evidence>
<accession>A0AAW3VBL8</accession>
<dbReference type="Proteomes" id="UP000032614">
    <property type="component" value="Plasmid pBIL"/>
</dbReference>